<sequence length="188" mass="21906">MVPAQCLVLLPDDENTDRECPVCTEPYDAETHKQYFLNCNHTFCDNCLKTIADKANHAELGRVKCPICRQRTPMMQWEILKMQEQMIDNSGAPIVQLELPPEPPVRRPGIWGALEYRFQKRFYTTRIFSFAPCFHYPQGCVNCLRRLEGRCRCLYLATLVLLLLLETLCFFIIFLPIIILILFIVFAK</sequence>
<dbReference type="GO" id="GO:0070059">
    <property type="term" value="P:intrinsic apoptotic signaling pathway in response to endoplasmic reticulum stress"/>
    <property type="evidence" value="ECO:0007669"/>
    <property type="project" value="TreeGrafter"/>
</dbReference>
<keyword evidence="5" id="KW-0812">Transmembrane</keyword>
<dbReference type="PANTHER" id="PTHR22791">
    <property type="entry name" value="RING-TYPE DOMAIN-CONTAINING PROTEIN"/>
    <property type="match status" value="1"/>
</dbReference>
<dbReference type="InterPro" id="IPR013083">
    <property type="entry name" value="Znf_RING/FYVE/PHD"/>
</dbReference>
<keyword evidence="1" id="KW-0479">Metal-binding</keyword>
<dbReference type="EMBL" id="JAACNH010000003">
    <property type="protein sequence ID" value="KAG8447372.1"/>
    <property type="molecule type" value="Genomic_DNA"/>
</dbReference>
<evidence type="ECO:0000256" key="4">
    <source>
        <dbReference type="PROSITE-ProRule" id="PRU00175"/>
    </source>
</evidence>
<evidence type="ECO:0000256" key="5">
    <source>
        <dbReference type="SAM" id="Phobius"/>
    </source>
</evidence>
<keyword evidence="3" id="KW-0862">Zinc</keyword>
<dbReference type="GO" id="GO:0043161">
    <property type="term" value="P:proteasome-mediated ubiquitin-dependent protein catabolic process"/>
    <property type="evidence" value="ECO:0007669"/>
    <property type="project" value="TreeGrafter"/>
</dbReference>
<dbReference type="InterPro" id="IPR001841">
    <property type="entry name" value="Znf_RING"/>
</dbReference>
<dbReference type="GO" id="GO:0035519">
    <property type="term" value="P:protein K29-linked ubiquitination"/>
    <property type="evidence" value="ECO:0007669"/>
    <property type="project" value="TreeGrafter"/>
</dbReference>
<dbReference type="GO" id="GO:0061630">
    <property type="term" value="F:ubiquitin protein ligase activity"/>
    <property type="evidence" value="ECO:0007669"/>
    <property type="project" value="TreeGrafter"/>
</dbReference>
<dbReference type="PROSITE" id="PS00518">
    <property type="entry name" value="ZF_RING_1"/>
    <property type="match status" value="1"/>
</dbReference>
<organism evidence="7 8">
    <name type="scientific">Hymenochirus boettgeri</name>
    <name type="common">Congo dwarf clawed frog</name>
    <dbReference type="NCBI Taxonomy" id="247094"/>
    <lineage>
        <taxon>Eukaryota</taxon>
        <taxon>Metazoa</taxon>
        <taxon>Chordata</taxon>
        <taxon>Craniata</taxon>
        <taxon>Vertebrata</taxon>
        <taxon>Euteleostomi</taxon>
        <taxon>Amphibia</taxon>
        <taxon>Batrachia</taxon>
        <taxon>Anura</taxon>
        <taxon>Pipoidea</taxon>
        <taxon>Pipidae</taxon>
        <taxon>Pipinae</taxon>
        <taxon>Hymenochirus</taxon>
    </lineage>
</organism>
<dbReference type="Proteomes" id="UP000812440">
    <property type="component" value="Chromosome 8_10"/>
</dbReference>
<dbReference type="PANTHER" id="PTHR22791:SF23">
    <property type="entry name" value="RING-TYPE DOMAIN-CONTAINING PROTEIN"/>
    <property type="match status" value="1"/>
</dbReference>
<feature type="transmembrane region" description="Helical" evidence="5">
    <location>
        <begin position="154"/>
        <end position="187"/>
    </location>
</feature>
<dbReference type="Gene3D" id="3.30.40.10">
    <property type="entry name" value="Zinc/RING finger domain, C3HC4 (zinc finger)"/>
    <property type="match status" value="1"/>
</dbReference>
<evidence type="ECO:0000259" key="6">
    <source>
        <dbReference type="PROSITE" id="PS50089"/>
    </source>
</evidence>
<dbReference type="GO" id="GO:0008270">
    <property type="term" value="F:zinc ion binding"/>
    <property type="evidence" value="ECO:0007669"/>
    <property type="project" value="UniProtKB-KW"/>
</dbReference>
<dbReference type="InterPro" id="IPR051435">
    <property type="entry name" value="RING_finger_E3_ubiq-ligases"/>
</dbReference>
<dbReference type="GO" id="GO:0051865">
    <property type="term" value="P:protein autoubiquitination"/>
    <property type="evidence" value="ECO:0007669"/>
    <property type="project" value="TreeGrafter"/>
</dbReference>
<evidence type="ECO:0000256" key="3">
    <source>
        <dbReference type="ARBA" id="ARBA00022833"/>
    </source>
</evidence>
<dbReference type="AlphaFoldDB" id="A0A8T2JST4"/>
<gene>
    <name evidence="7" type="ORF">GDO86_014732</name>
</gene>
<dbReference type="InterPro" id="IPR017907">
    <property type="entry name" value="Znf_RING_CS"/>
</dbReference>
<reference evidence="7" key="1">
    <citation type="thesis" date="2020" institute="ProQuest LLC" country="789 East Eisenhower Parkway, Ann Arbor, MI, USA">
        <title>Comparative Genomics and Chromosome Evolution.</title>
        <authorList>
            <person name="Mudd A.B."/>
        </authorList>
    </citation>
    <scope>NUCLEOTIDE SEQUENCE</scope>
    <source>
        <strain evidence="7">Female2</strain>
        <tissue evidence="7">Blood</tissue>
    </source>
</reference>
<evidence type="ECO:0000256" key="1">
    <source>
        <dbReference type="ARBA" id="ARBA00022723"/>
    </source>
</evidence>
<keyword evidence="5" id="KW-0472">Membrane</keyword>
<protein>
    <recommendedName>
        <fullName evidence="6">RING-type domain-containing protein</fullName>
    </recommendedName>
</protein>
<dbReference type="SMART" id="SM00184">
    <property type="entry name" value="RING"/>
    <property type="match status" value="1"/>
</dbReference>
<keyword evidence="5" id="KW-1133">Transmembrane helix</keyword>
<name>A0A8T2JST4_9PIPI</name>
<dbReference type="GO" id="GO:0005789">
    <property type="term" value="C:endoplasmic reticulum membrane"/>
    <property type="evidence" value="ECO:0007669"/>
    <property type="project" value="TreeGrafter"/>
</dbReference>
<keyword evidence="2 4" id="KW-0863">Zinc-finger</keyword>
<accession>A0A8T2JST4</accession>
<dbReference type="GO" id="GO:0070585">
    <property type="term" value="P:protein localization to mitochondrion"/>
    <property type="evidence" value="ECO:0007669"/>
    <property type="project" value="TreeGrafter"/>
</dbReference>
<keyword evidence="8" id="KW-1185">Reference proteome</keyword>
<evidence type="ECO:0000313" key="7">
    <source>
        <dbReference type="EMBL" id="KAG8447372.1"/>
    </source>
</evidence>
<evidence type="ECO:0000313" key="8">
    <source>
        <dbReference type="Proteomes" id="UP000812440"/>
    </source>
</evidence>
<proteinExistence type="predicted"/>
<dbReference type="SUPFAM" id="SSF57850">
    <property type="entry name" value="RING/U-box"/>
    <property type="match status" value="1"/>
</dbReference>
<dbReference type="Pfam" id="PF14634">
    <property type="entry name" value="zf-RING_5"/>
    <property type="match status" value="1"/>
</dbReference>
<comment type="caution">
    <text evidence="7">The sequence shown here is derived from an EMBL/GenBank/DDBJ whole genome shotgun (WGS) entry which is preliminary data.</text>
</comment>
<dbReference type="OrthoDB" id="8062037at2759"/>
<dbReference type="GO" id="GO:0070534">
    <property type="term" value="P:protein K63-linked ubiquitination"/>
    <property type="evidence" value="ECO:0007669"/>
    <property type="project" value="TreeGrafter"/>
</dbReference>
<dbReference type="PROSITE" id="PS50089">
    <property type="entry name" value="ZF_RING_2"/>
    <property type="match status" value="1"/>
</dbReference>
<evidence type="ECO:0000256" key="2">
    <source>
        <dbReference type="ARBA" id="ARBA00022771"/>
    </source>
</evidence>
<feature type="domain" description="RING-type" evidence="6">
    <location>
        <begin position="20"/>
        <end position="69"/>
    </location>
</feature>